<keyword evidence="4 9" id="KW-0812">Transmembrane</keyword>
<evidence type="ECO:0000256" key="4">
    <source>
        <dbReference type="ARBA" id="ARBA00022692"/>
    </source>
</evidence>
<comment type="subcellular location">
    <subcellularLocation>
        <location evidence="1">Membrane</location>
        <topology evidence="1">Multi-pass membrane protein</topology>
    </subcellularLocation>
</comment>
<name>A0A835WGB4_9CHLO</name>
<feature type="compositionally biased region" description="Gly residues" evidence="11">
    <location>
        <begin position="166"/>
        <end position="182"/>
    </location>
</feature>
<evidence type="ECO:0000256" key="10">
    <source>
        <dbReference type="SAM" id="Coils"/>
    </source>
</evidence>
<keyword evidence="8 9" id="KW-0472">Membrane</keyword>
<evidence type="ECO:0000256" key="6">
    <source>
        <dbReference type="ARBA" id="ARBA00022989"/>
    </source>
</evidence>
<dbReference type="Pfam" id="PF01496">
    <property type="entry name" value="V_ATPase_I"/>
    <property type="match status" value="1"/>
</dbReference>
<sequence length="915" mass="99840">MDLVRLLIPTESAHETVVALGEEVGLLQFKDLNTEKSAFQRTFANQVKRCDEMARRLRFFSEQVARDGLAPAPHAASGLASSSTPAHVLDEMEGRLEELERELLGLNESSERLDRTYYELVELQVVLEHAGQLFEKGGGGWGGVRTSASAQDMATSSGSGSNSTAEGGGGGAVGRAGAGSSGREGPEAALLELGGQQQQLDKVSRVGFVAGTLASDKMPPFERLLFRATRGNVYLRQGSVGSVRDPVTNETLAKHVFVIYFTGERSRTKIMKICEAFGANRYPLPDDEYRQRAMRLEVVGRLLELGVTVEAGARRRQALLAILAANLEQWSTQVRREKAVYHILNKMSVDVTSKVLVAEAWVPLAAKAELQRALRNSAASSSTQLHVVVQSVADSRREAPPTYFRTSRFTAAFQGIVDAYGVARYREVNPAVLTLMTFPFLFAVMFGDFGHAILMISFAALLVWKEKELGKQALGDILHMLYGGRYIILMMGIFSFYLGLIYNEFFSMPTIIFGRTRFHCFHPNGSAITNAAGQVITDSIDPRDCSMAYHGVLKMYPGSAPVVFGIDPIWHGRKTELAYFNSIKMKMSILLGVTHMNFGILNSLYNNLFFRDYLSIWAEFVPQMIFLNSIFGYLCVLIVIKWCTGKLTDLYHVMIYMFLSPGGGFDDPSQILIPGQPGLQVFLLLIAFVAVPWMLLPKPLILKKRNEALQAAMQAAAAAGSVELTQHYGVLLSGEEEDSTGQPRPHAAAAAARGGGSGAAHGGGGAVHGGGGDGHGHGHGSSGHGHDGHFDFGEVMVHQIIHTIEFVLNAVSNTASYLRLWALSLAHSQLASVFYDRVLMAAIASNNVGAMVIGFFVFACATLGVLMVMESLSAFLHALRLHWVEYQGKFYRGDGYKFMPFSFASLKQLEDSGAL</sequence>
<evidence type="ECO:0000256" key="11">
    <source>
        <dbReference type="SAM" id="MobiDB-lite"/>
    </source>
</evidence>
<keyword evidence="3 9" id="KW-0813">Transport</keyword>
<dbReference type="PANTHER" id="PTHR11629">
    <property type="entry name" value="VACUOLAR PROTON ATPASES"/>
    <property type="match status" value="1"/>
</dbReference>
<keyword evidence="10" id="KW-0175">Coiled coil</keyword>
<evidence type="ECO:0000256" key="8">
    <source>
        <dbReference type="ARBA" id="ARBA00023136"/>
    </source>
</evidence>
<comment type="caution">
    <text evidence="12">The sequence shown here is derived from an EMBL/GenBank/DDBJ whole genome shotgun (WGS) entry which is preliminary data.</text>
</comment>
<keyword evidence="5 9" id="KW-0375">Hydrogen ion transport</keyword>
<dbReference type="InterPro" id="IPR002490">
    <property type="entry name" value="V-ATPase_116kDa_su"/>
</dbReference>
<feature type="transmembrane region" description="Helical" evidence="9">
    <location>
        <begin position="484"/>
        <end position="502"/>
    </location>
</feature>
<feature type="transmembrane region" description="Helical" evidence="9">
    <location>
        <begin position="677"/>
        <end position="696"/>
    </location>
</feature>
<dbReference type="Proteomes" id="UP000613740">
    <property type="component" value="Unassembled WGS sequence"/>
</dbReference>
<feature type="compositionally biased region" description="Gly residues" evidence="11">
    <location>
        <begin position="753"/>
        <end position="783"/>
    </location>
</feature>
<gene>
    <name evidence="12" type="ORF">HYH02_008136</name>
</gene>
<comment type="similarity">
    <text evidence="2 9">Belongs to the V-ATPase 116 kDa subunit family.</text>
</comment>
<protein>
    <recommendedName>
        <fullName evidence="9">V-type proton ATPase subunit a</fullName>
    </recommendedName>
</protein>
<evidence type="ECO:0000256" key="2">
    <source>
        <dbReference type="ARBA" id="ARBA00009904"/>
    </source>
</evidence>
<dbReference type="GO" id="GO:0051117">
    <property type="term" value="F:ATPase binding"/>
    <property type="evidence" value="ECO:0007669"/>
    <property type="project" value="TreeGrafter"/>
</dbReference>
<dbReference type="GO" id="GO:0000220">
    <property type="term" value="C:vacuolar proton-transporting V-type ATPase, V0 domain"/>
    <property type="evidence" value="ECO:0007669"/>
    <property type="project" value="InterPro"/>
</dbReference>
<proteinExistence type="inferred from homology"/>
<evidence type="ECO:0000256" key="7">
    <source>
        <dbReference type="ARBA" id="ARBA00023065"/>
    </source>
</evidence>
<dbReference type="PIRSF" id="PIRSF001293">
    <property type="entry name" value="ATP6V0A1"/>
    <property type="match status" value="1"/>
</dbReference>
<keyword evidence="7 9" id="KW-0406">Ion transport</keyword>
<organism evidence="12 13">
    <name type="scientific">Chlamydomonas schloesseri</name>
    <dbReference type="NCBI Taxonomy" id="2026947"/>
    <lineage>
        <taxon>Eukaryota</taxon>
        <taxon>Viridiplantae</taxon>
        <taxon>Chlorophyta</taxon>
        <taxon>core chlorophytes</taxon>
        <taxon>Chlorophyceae</taxon>
        <taxon>CS clade</taxon>
        <taxon>Chlamydomonadales</taxon>
        <taxon>Chlamydomonadaceae</taxon>
        <taxon>Chlamydomonas</taxon>
    </lineage>
</organism>
<comment type="function">
    <text evidence="9">Essential component of the vacuolar proton pump (V-ATPase), a multimeric enzyme that catalyzes the translocation of protons across the membranes. Required for assembly and activity of the V-ATPase.</text>
</comment>
<dbReference type="GO" id="GO:0007035">
    <property type="term" value="P:vacuolar acidification"/>
    <property type="evidence" value="ECO:0007669"/>
    <property type="project" value="TreeGrafter"/>
</dbReference>
<dbReference type="OrthoDB" id="10264220at2759"/>
<feature type="region of interest" description="Disordered" evidence="11">
    <location>
        <begin position="734"/>
        <end position="784"/>
    </location>
</feature>
<feature type="coiled-coil region" evidence="10">
    <location>
        <begin position="89"/>
        <end position="116"/>
    </location>
</feature>
<accession>A0A835WGB4</accession>
<feature type="transmembrane region" description="Helical" evidence="9">
    <location>
        <begin position="589"/>
        <end position="608"/>
    </location>
</feature>
<evidence type="ECO:0000313" key="13">
    <source>
        <dbReference type="Proteomes" id="UP000613740"/>
    </source>
</evidence>
<keyword evidence="13" id="KW-1185">Reference proteome</keyword>
<keyword evidence="6 9" id="KW-1133">Transmembrane helix</keyword>
<dbReference type="AlphaFoldDB" id="A0A835WGB4"/>
<feature type="compositionally biased region" description="Low complexity" evidence="11">
    <location>
        <begin position="154"/>
        <end position="165"/>
    </location>
</feature>
<feature type="transmembrane region" description="Helical" evidence="9">
    <location>
        <begin position="848"/>
        <end position="869"/>
    </location>
</feature>
<evidence type="ECO:0000313" key="12">
    <source>
        <dbReference type="EMBL" id="KAG2446982.1"/>
    </source>
</evidence>
<feature type="transmembrane region" description="Helical" evidence="9">
    <location>
        <begin position="440"/>
        <end position="464"/>
    </location>
</feature>
<dbReference type="GO" id="GO:0046961">
    <property type="term" value="F:proton-transporting ATPase activity, rotational mechanism"/>
    <property type="evidence" value="ECO:0007669"/>
    <property type="project" value="InterPro"/>
</dbReference>
<dbReference type="PANTHER" id="PTHR11629:SF63">
    <property type="entry name" value="V-TYPE PROTON ATPASE SUBUNIT A"/>
    <property type="match status" value="1"/>
</dbReference>
<feature type="region of interest" description="Disordered" evidence="11">
    <location>
        <begin position="145"/>
        <end position="186"/>
    </location>
</feature>
<evidence type="ECO:0000256" key="5">
    <source>
        <dbReference type="ARBA" id="ARBA00022781"/>
    </source>
</evidence>
<evidence type="ECO:0000256" key="3">
    <source>
        <dbReference type="ARBA" id="ARBA00022448"/>
    </source>
</evidence>
<evidence type="ECO:0000256" key="9">
    <source>
        <dbReference type="RuleBase" id="RU361189"/>
    </source>
</evidence>
<dbReference type="InterPro" id="IPR026028">
    <property type="entry name" value="V-type_ATPase_116kDa_su_euka"/>
</dbReference>
<dbReference type="EMBL" id="JAEHOD010000024">
    <property type="protein sequence ID" value="KAG2446982.1"/>
    <property type="molecule type" value="Genomic_DNA"/>
</dbReference>
<evidence type="ECO:0000256" key="1">
    <source>
        <dbReference type="ARBA" id="ARBA00004141"/>
    </source>
</evidence>
<reference evidence="12" key="1">
    <citation type="journal article" date="2020" name="bioRxiv">
        <title>Comparative genomics of Chlamydomonas.</title>
        <authorList>
            <person name="Craig R.J."/>
            <person name="Hasan A.R."/>
            <person name="Ness R.W."/>
            <person name="Keightley P.D."/>
        </authorList>
    </citation>
    <scope>NUCLEOTIDE SEQUENCE</scope>
    <source>
        <strain evidence="12">CCAP 11/173</strain>
    </source>
</reference>